<evidence type="ECO:0000313" key="8">
    <source>
        <dbReference type="EMBL" id="KAF2130889.1"/>
    </source>
</evidence>
<keyword evidence="8" id="KW-0808">Transferase</keyword>
<keyword evidence="4" id="KW-0809">Transit peptide</keyword>
<sequence>MLSRLRPRHNRPHSLRQPFDLFSRWLCRDKHQSSLLGSTNEQEITIAKNITQGRASEDDVFSYKAHRWLWNEPEQLRRRYLRFDLKALAHAAEDAAGPGANCIEVTKLPEGNFNKTFLMTMDDGRKLIARLPNPNAGRLHYTTASEVATMDYIRDPLQIPVPKVLAYSTHADTNGVGAEYIIMEKCSGVELGRLWDGMSGTQRIDIVRQLATFSARLSKARFPHYGSLYYARDILEIRGTEVDETFSVGPTTSRAWFDDRRGDIDVDRGPWASAEDVLNATMKREIACLEAFSEFPRDRQQGIFNGPGGFHASKVSKMAVIQHYSRILPLIMPKNDAYTASILWHDDLHSDNIFVNEDCPTEITGIIDWQNVHLSPAFLHVSYPSLIKYDGPILDGFEQPTLPSNFAALDPVAKEKAQSLHKAQSMWGLYQIFVQKEAPDLLRTLRYRNTLPCQIMSRIGSVFGDGEAYVQSMLTRLAEPEVWEKVVKINGQDPTRVPCPLVYSDYELSKQRDDLAKWEKDVERKARVMKEVGTYTGWDGAVLPKEYDMMSEKMEKARKRFLHVESRTSDERELWTNAWPFKDR</sequence>
<dbReference type="Gene3D" id="3.90.1200.10">
    <property type="match status" value="1"/>
</dbReference>
<evidence type="ECO:0000259" key="7">
    <source>
        <dbReference type="Pfam" id="PF01636"/>
    </source>
</evidence>
<comment type="subcellular location">
    <subcellularLocation>
        <location evidence="1">Mitochondrion</location>
    </subcellularLocation>
</comment>
<feature type="domain" description="Aminoglycoside phosphotransferase" evidence="7">
    <location>
        <begin position="105"/>
        <end position="377"/>
    </location>
</feature>
<gene>
    <name evidence="8" type="ORF">P153DRAFT_395296</name>
</gene>
<dbReference type="OrthoDB" id="2906425at2759"/>
<evidence type="ECO:0000256" key="6">
    <source>
        <dbReference type="ARBA" id="ARBA00031849"/>
    </source>
</evidence>
<dbReference type="Pfam" id="PF01636">
    <property type="entry name" value="APH"/>
    <property type="match status" value="1"/>
</dbReference>
<organism evidence="8 9">
    <name type="scientific">Dothidotthia symphoricarpi CBS 119687</name>
    <dbReference type="NCBI Taxonomy" id="1392245"/>
    <lineage>
        <taxon>Eukaryota</taxon>
        <taxon>Fungi</taxon>
        <taxon>Dikarya</taxon>
        <taxon>Ascomycota</taxon>
        <taxon>Pezizomycotina</taxon>
        <taxon>Dothideomycetes</taxon>
        <taxon>Pleosporomycetidae</taxon>
        <taxon>Pleosporales</taxon>
        <taxon>Dothidotthiaceae</taxon>
        <taxon>Dothidotthia</taxon>
    </lineage>
</organism>
<keyword evidence="5" id="KW-0496">Mitochondrion</keyword>
<protein>
    <recommendedName>
        <fullName evidence="3">Altered inheritance of mitochondria protein 9, mitochondrial</fullName>
    </recommendedName>
    <alternativeName>
        <fullName evidence="6">Found in mitochondrial proteome protein 29</fullName>
    </alternativeName>
</protein>
<evidence type="ECO:0000256" key="5">
    <source>
        <dbReference type="ARBA" id="ARBA00023128"/>
    </source>
</evidence>
<comment type="similarity">
    <text evidence="2">Belongs to the AIM9 family.</text>
</comment>
<proteinExistence type="inferred from homology"/>
<keyword evidence="8" id="KW-0418">Kinase</keyword>
<dbReference type="InterPro" id="IPR051035">
    <property type="entry name" value="Mito_inheritance_9"/>
</dbReference>
<dbReference type="GO" id="GO:0016301">
    <property type="term" value="F:kinase activity"/>
    <property type="evidence" value="ECO:0007669"/>
    <property type="project" value="UniProtKB-KW"/>
</dbReference>
<keyword evidence="9" id="KW-1185">Reference proteome</keyword>
<evidence type="ECO:0000256" key="3">
    <source>
        <dbReference type="ARBA" id="ARBA00016197"/>
    </source>
</evidence>
<reference evidence="8" key="1">
    <citation type="journal article" date="2020" name="Stud. Mycol.">
        <title>101 Dothideomycetes genomes: a test case for predicting lifestyles and emergence of pathogens.</title>
        <authorList>
            <person name="Haridas S."/>
            <person name="Albert R."/>
            <person name="Binder M."/>
            <person name="Bloem J."/>
            <person name="Labutti K."/>
            <person name="Salamov A."/>
            <person name="Andreopoulos B."/>
            <person name="Baker S."/>
            <person name="Barry K."/>
            <person name="Bills G."/>
            <person name="Bluhm B."/>
            <person name="Cannon C."/>
            <person name="Castanera R."/>
            <person name="Culley D."/>
            <person name="Daum C."/>
            <person name="Ezra D."/>
            <person name="Gonzalez J."/>
            <person name="Henrissat B."/>
            <person name="Kuo A."/>
            <person name="Liang C."/>
            <person name="Lipzen A."/>
            <person name="Lutzoni F."/>
            <person name="Magnuson J."/>
            <person name="Mondo S."/>
            <person name="Nolan M."/>
            <person name="Ohm R."/>
            <person name="Pangilinan J."/>
            <person name="Park H.-J."/>
            <person name="Ramirez L."/>
            <person name="Alfaro M."/>
            <person name="Sun H."/>
            <person name="Tritt A."/>
            <person name="Yoshinaga Y."/>
            <person name="Zwiers L.-H."/>
            <person name="Turgeon B."/>
            <person name="Goodwin S."/>
            <person name="Spatafora J."/>
            <person name="Crous P."/>
            <person name="Grigoriev I."/>
        </authorList>
    </citation>
    <scope>NUCLEOTIDE SEQUENCE</scope>
    <source>
        <strain evidence="8">CBS 119687</strain>
    </source>
</reference>
<dbReference type="Proteomes" id="UP000799771">
    <property type="component" value="Unassembled WGS sequence"/>
</dbReference>
<dbReference type="InterPro" id="IPR002575">
    <property type="entry name" value="Aminoglycoside_PTrfase"/>
</dbReference>
<dbReference type="RefSeq" id="XP_033525276.1">
    <property type="nucleotide sequence ID" value="XM_033671392.1"/>
</dbReference>
<evidence type="ECO:0000256" key="4">
    <source>
        <dbReference type="ARBA" id="ARBA00022946"/>
    </source>
</evidence>
<dbReference type="SUPFAM" id="SSF56112">
    <property type="entry name" value="Protein kinase-like (PK-like)"/>
    <property type="match status" value="1"/>
</dbReference>
<dbReference type="PANTHER" id="PTHR36091">
    <property type="entry name" value="ALTERED INHERITANCE OF MITOCHONDRIA PROTEIN 9, MITOCHONDRIAL"/>
    <property type="match status" value="1"/>
</dbReference>
<dbReference type="AlphaFoldDB" id="A0A6A6AG51"/>
<name>A0A6A6AG51_9PLEO</name>
<dbReference type="InterPro" id="IPR011009">
    <property type="entry name" value="Kinase-like_dom_sf"/>
</dbReference>
<dbReference type="GO" id="GO:0005739">
    <property type="term" value="C:mitochondrion"/>
    <property type="evidence" value="ECO:0007669"/>
    <property type="project" value="UniProtKB-SubCell"/>
</dbReference>
<evidence type="ECO:0000256" key="1">
    <source>
        <dbReference type="ARBA" id="ARBA00004173"/>
    </source>
</evidence>
<dbReference type="EMBL" id="ML977503">
    <property type="protein sequence ID" value="KAF2130889.1"/>
    <property type="molecule type" value="Genomic_DNA"/>
</dbReference>
<accession>A0A6A6AG51</accession>
<evidence type="ECO:0000313" key="9">
    <source>
        <dbReference type="Proteomes" id="UP000799771"/>
    </source>
</evidence>
<dbReference type="Gene3D" id="3.30.200.20">
    <property type="entry name" value="Phosphorylase Kinase, domain 1"/>
    <property type="match status" value="1"/>
</dbReference>
<dbReference type="GeneID" id="54411824"/>
<evidence type="ECO:0000256" key="2">
    <source>
        <dbReference type="ARBA" id="ARBA00005543"/>
    </source>
</evidence>
<dbReference type="PANTHER" id="PTHR36091:SF1">
    <property type="entry name" value="ALTERED INHERITANCE OF MITOCHONDRIA PROTEIN 9, MITOCHONDRIAL"/>
    <property type="match status" value="1"/>
</dbReference>